<dbReference type="InterPro" id="IPR023358">
    <property type="entry name" value="Peptidase_M18_dom2"/>
</dbReference>
<evidence type="ECO:0000256" key="9">
    <source>
        <dbReference type="RuleBase" id="RU004386"/>
    </source>
</evidence>
<dbReference type="PANTHER" id="PTHR28570">
    <property type="entry name" value="ASPARTYL AMINOPEPTIDASE"/>
    <property type="match status" value="1"/>
</dbReference>
<name>A0ABP8EK50_9MICO</name>
<protein>
    <recommendedName>
        <fullName evidence="10">M18 family aminopeptidase</fullName>
        <ecNumber evidence="10">3.4.11.-</ecNumber>
    </recommendedName>
</protein>
<evidence type="ECO:0000256" key="10">
    <source>
        <dbReference type="RuleBase" id="RU004387"/>
    </source>
</evidence>
<dbReference type="Gene3D" id="2.30.250.10">
    <property type="entry name" value="Aminopeptidase i, Domain 2"/>
    <property type="match status" value="1"/>
</dbReference>
<dbReference type="Proteomes" id="UP001501586">
    <property type="component" value="Unassembled WGS sequence"/>
</dbReference>
<dbReference type="PANTHER" id="PTHR28570:SF3">
    <property type="entry name" value="ASPARTYL AMINOPEPTIDASE"/>
    <property type="match status" value="1"/>
</dbReference>
<reference evidence="13" key="1">
    <citation type="journal article" date="2019" name="Int. J. Syst. Evol. Microbiol.">
        <title>The Global Catalogue of Microorganisms (GCM) 10K type strain sequencing project: providing services to taxonomists for standard genome sequencing and annotation.</title>
        <authorList>
            <consortium name="The Broad Institute Genomics Platform"/>
            <consortium name="The Broad Institute Genome Sequencing Center for Infectious Disease"/>
            <person name="Wu L."/>
            <person name="Ma J."/>
        </authorList>
    </citation>
    <scope>NUCLEOTIDE SEQUENCE [LARGE SCALE GENOMIC DNA]</scope>
    <source>
        <strain evidence="13">JCM 17458</strain>
    </source>
</reference>
<sequence>MSITTESGSGAIAADLAAFVHESPSSYHAAATARSRLLAAGFSELDERQSWELAAGGRYLVIRDGAILAWVMPEQPTAAPGFRVLGAHTDSPAFKLKPNPGFTAEGSLQVGVEIYGGPLLNSWLDRELRFAGRLVTSEGRTVLAQTPAIGRIPQLAIHLDRQVNEKLALDRQRHMQPVIGLENIAGPSAVLEVLAASAGVDAADVVGFDVVTIAAQAPDLFGIHDEFLASARLDNLSSVHAGVAALALIDPVGLREIPLLAAFDHEEVGSESRSGAAGPFLADVTERIVGSLGTDSSAGRSAGPSTRPAAGSREAFLQSMAKSICFSSDAGHGVHPNYPERHDPVNRPRLGGGPLLKINAQQRYSTDAVGTAAWARACATAGVRYQEFVSNNAMPCGSTIGPLTATRLGMTTVDVGIALWSMHSAREMCAASDVADLFRVAHAFFAGR</sequence>
<dbReference type="GO" id="GO:0004177">
    <property type="term" value="F:aminopeptidase activity"/>
    <property type="evidence" value="ECO:0007669"/>
    <property type="project" value="UniProtKB-KW"/>
</dbReference>
<dbReference type="SUPFAM" id="SSF101821">
    <property type="entry name" value="Aminopeptidase/glucanase lid domain"/>
    <property type="match status" value="1"/>
</dbReference>
<evidence type="ECO:0000256" key="5">
    <source>
        <dbReference type="ARBA" id="ARBA00022723"/>
    </source>
</evidence>
<gene>
    <name evidence="12" type="ORF">GCM10022261_18490</name>
</gene>
<evidence type="ECO:0000313" key="13">
    <source>
        <dbReference type="Proteomes" id="UP001501586"/>
    </source>
</evidence>
<accession>A0ABP8EK50</accession>
<dbReference type="CDD" id="cd05658">
    <property type="entry name" value="M18_DAP"/>
    <property type="match status" value="1"/>
</dbReference>
<dbReference type="SUPFAM" id="SSF53187">
    <property type="entry name" value="Zn-dependent exopeptidases"/>
    <property type="match status" value="1"/>
</dbReference>
<keyword evidence="5 9" id="KW-0479">Metal-binding</keyword>
<evidence type="ECO:0000256" key="2">
    <source>
        <dbReference type="ARBA" id="ARBA00008290"/>
    </source>
</evidence>
<dbReference type="NCBIfam" id="NF002759">
    <property type="entry name" value="PRK02813.1"/>
    <property type="match status" value="1"/>
</dbReference>
<dbReference type="EMBL" id="BAABAZ010000006">
    <property type="protein sequence ID" value="GAA4284318.1"/>
    <property type="molecule type" value="Genomic_DNA"/>
</dbReference>
<keyword evidence="3 9" id="KW-0031">Aminopeptidase</keyword>
<evidence type="ECO:0000256" key="6">
    <source>
        <dbReference type="ARBA" id="ARBA00022801"/>
    </source>
</evidence>
<evidence type="ECO:0000313" key="12">
    <source>
        <dbReference type="EMBL" id="GAA4284318.1"/>
    </source>
</evidence>
<comment type="cofactor">
    <cofactor evidence="1 10">
        <name>Zn(2+)</name>
        <dbReference type="ChEBI" id="CHEBI:29105"/>
    </cofactor>
</comment>
<keyword evidence="7 9" id="KW-0862">Zinc</keyword>
<dbReference type="InterPro" id="IPR001948">
    <property type="entry name" value="Peptidase_M18"/>
</dbReference>
<dbReference type="Pfam" id="PF02127">
    <property type="entry name" value="Peptidase_M18"/>
    <property type="match status" value="1"/>
</dbReference>
<keyword evidence="6 9" id="KW-0378">Hydrolase</keyword>
<keyword evidence="13" id="KW-1185">Reference proteome</keyword>
<comment type="similarity">
    <text evidence="2 9">Belongs to the peptidase M18 family.</text>
</comment>
<dbReference type="PRINTS" id="PR00932">
    <property type="entry name" value="AMINO1PTASE"/>
</dbReference>
<evidence type="ECO:0000256" key="3">
    <source>
        <dbReference type="ARBA" id="ARBA00022438"/>
    </source>
</evidence>
<comment type="caution">
    <text evidence="12">The sequence shown here is derived from an EMBL/GenBank/DDBJ whole genome shotgun (WGS) entry which is preliminary data.</text>
</comment>
<dbReference type="RefSeq" id="WP_236866015.1">
    <property type="nucleotide sequence ID" value="NZ_BAABAZ010000006.1"/>
</dbReference>
<evidence type="ECO:0000256" key="1">
    <source>
        <dbReference type="ARBA" id="ARBA00001947"/>
    </source>
</evidence>
<evidence type="ECO:0000256" key="7">
    <source>
        <dbReference type="ARBA" id="ARBA00022833"/>
    </source>
</evidence>
<proteinExistence type="inferred from homology"/>
<evidence type="ECO:0000256" key="4">
    <source>
        <dbReference type="ARBA" id="ARBA00022670"/>
    </source>
</evidence>
<evidence type="ECO:0000256" key="8">
    <source>
        <dbReference type="ARBA" id="ARBA00023049"/>
    </source>
</evidence>
<evidence type="ECO:0000256" key="11">
    <source>
        <dbReference type="SAM" id="MobiDB-lite"/>
    </source>
</evidence>
<dbReference type="Gene3D" id="3.40.630.10">
    <property type="entry name" value="Zn peptidases"/>
    <property type="match status" value="1"/>
</dbReference>
<organism evidence="12 13">
    <name type="scientific">Brevibacterium daeguense</name>
    <dbReference type="NCBI Taxonomy" id="909936"/>
    <lineage>
        <taxon>Bacteria</taxon>
        <taxon>Bacillati</taxon>
        <taxon>Actinomycetota</taxon>
        <taxon>Actinomycetes</taxon>
        <taxon>Micrococcales</taxon>
        <taxon>Brevibacteriaceae</taxon>
        <taxon>Brevibacterium</taxon>
    </lineage>
</organism>
<feature type="region of interest" description="Disordered" evidence="11">
    <location>
        <begin position="292"/>
        <end position="312"/>
    </location>
</feature>
<keyword evidence="4 9" id="KW-0645">Protease</keyword>
<keyword evidence="8 9" id="KW-0482">Metalloprotease</keyword>
<dbReference type="EC" id="3.4.11.-" evidence="10"/>